<feature type="signal peptide" evidence="1">
    <location>
        <begin position="1"/>
        <end position="21"/>
    </location>
</feature>
<sequence length="82" mass="9199">MHRRLLTALLLSLAALPAAMARQDPTLVSQPQTATYERDLNRAENAQNSIHDGRQRVGLSRKHERLLSRDPKEIIPDICVGC</sequence>
<organism evidence="2 3">
    <name type="scientific">Microvirga flocculans</name>
    <dbReference type="NCBI Taxonomy" id="217168"/>
    <lineage>
        <taxon>Bacteria</taxon>
        <taxon>Pseudomonadati</taxon>
        <taxon>Pseudomonadota</taxon>
        <taxon>Alphaproteobacteria</taxon>
        <taxon>Hyphomicrobiales</taxon>
        <taxon>Methylobacteriaceae</taxon>
        <taxon>Microvirga</taxon>
    </lineage>
</organism>
<keyword evidence="3" id="KW-1185">Reference proteome</keyword>
<evidence type="ECO:0008006" key="4">
    <source>
        <dbReference type="Google" id="ProtNLM"/>
    </source>
</evidence>
<proteinExistence type="predicted"/>
<dbReference type="EMBL" id="JACIDC010000004">
    <property type="protein sequence ID" value="MBB4039925.1"/>
    <property type="molecule type" value="Genomic_DNA"/>
</dbReference>
<name>A0A7W6IFI4_9HYPH</name>
<protein>
    <recommendedName>
        <fullName evidence="4">Secreted protein</fullName>
    </recommendedName>
</protein>
<evidence type="ECO:0000256" key="1">
    <source>
        <dbReference type="SAM" id="SignalP"/>
    </source>
</evidence>
<accession>A0A7W6IFI4</accession>
<keyword evidence="1" id="KW-0732">Signal</keyword>
<dbReference type="AlphaFoldDB" id="A0A7W6IFI4"/>
<reference evidence="2 3" key="1">
    <citation type="submission" date="2020-08" db="EMBL/GenBank/DDBJ databases">
        <title>Genomic Encyclopedia of Type Strains, Phase IV (KMG-IV): sequencing the most valuable type-strain genomes for metagenomic binning, comparative biology and taxonomic classification.</title>
        <authorList>
            <person name="Goeker M."/>
        </authorList>
    </citation>
    <scope>NUCLEOTIDE SEQUENCE [LARGE SCALE GENOMIC DNA]</scope>
    <source>
        <strain evidence="2 3">DSM 15743</strain>
    </source>
</reference>
<comment type="caution">
    <text evidence="2">The sequence shown here is derived from an EMBL/GenBank/DDBJ whole genome shotgun (WGS) entry which is preliminary data.</text>
</comment>
<evidence type="ECO:0000313" key="2">
    <source>
        <dbReference type="EMBL" id="MBB4039925.1"/>
    </source>
</evidence>
<feature type="chain" id="PRO_5030980595" description="Secreted protein" evidence="1">
    <location>
        <begin position="22"/>
        <end position="82"/>
    </location>
</feature>
<dbReference type="Proteomes" id="UP000519439">
    <property type="component" value="Unassembled WGS sequence"/>
</dbReference>
<evidence type="ECO:0000313" key="3">
    <source>
        <dbReference type="Proteomes" id="UP000519439"/>
    </source>
</evidence>
<gene>
    <name evidence="2" type="ORF">GGR34_001572</name>
</gene>